<dbReference type="Pfam" id="PF00149">
    <property type="entry name" value="Metallophos"/>
    <property type="match status" value="1"/>
</dbReference>
<dbReference type="InterPro" id="IPR003610">
    <property type="entry name" value="CBM5/12"/>
</dbReference>
<evidence type="ECO:0000256" key="1">
    <source>
        <dbReference type="ARBA" id="ARBA00022729"/>
    </source>
</evidence>
<name>A0A9X3CLI3_9VIBR</name>
<accession>A0A9X3CLI3</accession>
<evidence type="ECO:0000313" key="6">
    <source>
        <dbReference type="Proteomes" id="UP001155587"/>
    </source>
</evidence>
<dbReference type="GO" id="GO:0005975">
    <property type="term" value="P:carbohydrate metabolic process"/>
    <property type="evidence" value="ECO:0007669"/>
    <property type="project" value="InterPro"/>
</dbReference>
<evidence type="ECO:0000259" key="4">
    <source>
        <dbReference type="SMART" id="SM00495"/>
    </source>
</evidence>
<keyword evidence="1 3" id="KW-0732">Signal</keyword>
<evidence type="ECO:0000313" key="5">
    <source>
        <dbReference type="EMBL" id="MCW8345384.1"/>
    </source>
</evidence>
<dbReference type="GO" id="GO:0004553">
    <property type="term" value="F:hydrolase activity, hydrolyzing O-glycosyl compounds"/>
    <property type="evidence" value="ECO:0007669"/>
    <property type="project" value="InterPro"/>
</dbReference>
<dbReference type="InterPro" id="IPR004843">
    <property type="entry name" value="Calcineurin-like_PHP"/>
</dbReference>
<dbReference type="SUPFAM" id="SSF51055">
    <property type="entry name" value="Carbohydrate binding domain"/>
    <property type="match status" value="1"/>
</dbReference>
<dbReference type="RefSeq" id="WP_265673827.1">
    <property type="nucleotide sequence ID" value="NZ_JAKRRY010000004.1"/>
</dbReference>
<dbReference type="SUPFAM" id="SSF56300">
    <property type="entry name" value="Metallo-dependent phosphatases"/>
    <property type="match status" value="1"/>
</dbReference>
<feature type="chain" id="PRO_5040748244" evidence="3">
    <location>
        <begin position="22"/>
        <end position="622"/>
    </location>
</feature>
<keyword evidence="6" id="KW-1185">Reference proteome</keyword>
<dbReference type="SMART" id="SM00495">
    <property type="entry name" value="ChtBD3"/>
    <property type="match status" value="1"/>
</dbReference>
<reference evidence="5" key="1">
    <citation type="submission" date="2022-02" db="EMBL/GenBank/DDBJ databases">
        <title>Vibrio sp. nov, a new bacterium isolated from seawater.</title>
        <authorList>
            <person name="Yuan Y."/>
        </authorList>
    </citation>
    <scope>NUCLEOTIDE SEQUENCE</scope>
    <source>
        <strain evidence="5">ZSDZ65</strain>
    </source>
</reference>
<dbReference type="Gene3D" id="2.10.10.20">
    <property type="entry name" value="Carbohydrate-binding module superfamily 5/12"/>
    <property type="match status" value="1"/>
</dbReference>
<dbReference type="InterPro" id="IPR032798">
    <property type="entry name" value="CBM_5_12_2"/>
</dbReference>
<organism evidence="5 6">
    <name type="scientific">Vibrio qingdaonensis</name>
    <dbReference type="NCBI Taxonomy" id="2829491"/>
    <lineage>
        <taxon>Bacteria</taxon>
        <taxon>Pseudomonadati</taxon>
        <taxon>Pseudomonadota</taxon>
        <taxon>Gammaproteobacteria</taxon>
        <taxon>Vibrionales</taxon>
        <taxon>Vibrionaceae</taxon>
        <taxon>Vibrio</taxon>
    </lineage>
</organism>
<dbReference type="AlphaFoldDB" id="A0A9X3CLI3"/>
<dbReference type="GO" id="GO:0030246">
    <property type="term" value="F:carbohydrate binding"/>
    <property type="evidence" value="ECO:0007669"/>
    <property type="project" value="InterPro"/>
</dbReference>
<feature type="domain" description="Chitin-binding type-3" evidence="4">
    <location>
        <begin position="578"/>
        <end position="620"/>
    </location>
</feature>
<dbReference type="GO" id="GO:0005576">
    <property type="term" value="C:extracellular region"/>
    <property type="evidence" value="ECO:0007669"/>
    <property type="project" value="InterPro"/>
</dbReference>
<dbReference type="GO" id="GO:0046872">
    <property type="term" value="F:metal ion binding"/>
    <property type="evidence" value="ECO:0007669"/>
    <property type="project" value="InterPro"/>
</dbReference>
<keyword evidence="2" id="KW-0378">Hydrolase</keyword>
<dbReference type="EMBL" id="JAKRRY010000004">
    <property type="protein sequence ID" value="MCW8345384.1"/>
    <property type="molecule type" value="Genomic_DNA"/>
</dbReference>
<dbReference type="Pfam" id="PF14600">
    <property type="entry name" value="CBM_5_12_2"/>
    <property type="match status" value="1"/>
</dbReference>
<dbReference type="InterPro" id="IPR029052">
    <property type="entry name" value="Metallo-depent_PP-like"/>
</dbReference>
<sequence length="622" mass="68020">MKGLFYLATIIIFTLSSSANAEAIYHRLIWDNSPQFEATIGYTPTTNAEYYVTYGFSPNEQNWQSKSPHTSTTFDNTLESEFVTLSSLPANSPVYYRVCSSSGCGERLWFKTAPTDNSPYTVIAGGDTRTGWTTRRKGNQLVAKIRPLFIMHGGDYTNANTASEMSEYLSDWQLTFSNDVIEGTAYKRIYPFIATHGNHEDRNYNTLCQVFGVDYNSDNYCDAKDTFGAFNISPLLRVYTLNSQFKNSGWSSHANSMNQWLSQDLSINAGSAKWRMAQYHKPMYPHYTGKSDNTILVSWWAQLFYNHGVNLVVESDTHINKITQALKPSGIGFTSTTTGGTVYVGEGSWGAPARSANDPKSWTIDFASIQQFKVISVTQEKLTVRTAQFSSGAETLTKSQRDLDPLMLPGSIQWWSASDIGDSLVLSKATNGLSIIDSGNGGPVDPPTSKEIAIGETKSGLAGSSSAEIHFSIPVPAGTKNLSISTSGGSGDVDLYVNPGQKASSTRYDCRPYKSGNAESCQYTTPTSDTYFVMLKGYSSFSSVTLKVTGEVDGNTGGGNGGGTCDVTGIDVYPNWPQLDWQGNPSHASSGDKMVYQDSIYQAKYWTQTIPGSDNSWSTVCQ</sequence>
<gene>
    <name evidence="5" type="ORF">MD535_04975</name>
</gene>
<dbReference type="Pfam" id="PF04151">
    <property type="entry name" value="PPC"/>
    <property type="match status" value="1"/>
</dbReference>
<protein>
    <submittedName>
        <fullName evidence="5">Metallophosphoesterase</fullName>
    </submittedName>
</protein>
<feature type="signal peptide" evidence="3">
    <location>
        <begin position="1"/>
        <end position="21"/>
    </location>
</feature>
<dbReference type="GO" id="GO:0003993">
    <property type="term" value="F:acid phosphatase activity"/>
    <property type="evidence" value="ECO:0007669"/>
    <property type="project" value="InterPro"/>
</dbReference>
<dbReference type="InterPro" id="IPR007280">
    <property type="entry name" value="Peptidase_C_arc/bac"/>
</dbReference>
<evidence type="ECO:0000256" key="3">
    <source>
        <dbReference type="SAM" id="SignalP"/>
    </source>
</evidence>
<dbReference type="SUPFAM" id="SSF49363">
    <property type="entry name" value="Purple acid phosphatase, N-terminal domain"/>
    <property type="match status" value="1"/>
</dbReference>
<proteinExistence type="predicted"/>
<dbReference type="CDD" id="cd12204">
    <property type="entry name" value="CBD_like"/>
    <property type="match status" value="1"/>
</dbReference>
<dbReference type="Gene3D" id="2.60.120.380">
    <property type="match status" value="1"/>
</dbReference>
<comment type="caution">
    <text evidence="5">The sequence shown here is derived from an EMBL/GenBank/DDBJ whole genome shotgun (WGS) entry which is preliminary data.</text>
</comment>
<dbReference type="Proteomes" id="UP001155587">
    <property type="component" value="Unassembled WGS sequence"/>
</dbReference>
<evidence type="ECO:0000256" key="2">
    <source>
        <dbReference type="ARBA" id="ARBA00022801"/>
    </source>
</evidence>
<dbReference type="InterPro" id="IPR008963">
    <property type="entry name" value="Purple_acid_Pase-like_N"/>
</dbReference>
<dbReference type="InterPro" id="IPR036573">
    <property type="entry name" value="CBM_sf_5/12"/>
</dbReference>
<dbReference type="Gene3D" id="3.60.21.10">
    <property type="match status" value="1"/>
</dbReference>